<dbReference type="RefSeq" id="WP_008506456.1">
    <property type="nucleotide sequence ID" value="NZ_CM001403.1"/>
</dbReference>
<dbReference type="AlphaFoldDB" id="H1YGW0"/>
<dbReference type="EMBL" id="CM001403">
    <property type="protein sequence ID" value="EHQ26389.1"/>
    <property type="molecule type" value="Genomic_DNA"/>
</dbReference>
<evidence type="ECO:0000313" key="2">
    <source>
        <dbReference type="Proteomes" id="UP000002774"/>
    </source>
</evidence>
<keyword evidence="2" id="KW-1185">Reference proteome</keyword>
<dbReference type="HOGENOM" id="CLU_596922_0_0_10"/>
<reference evidence="1" key="1">
    <citation type="submission" date="2011-09" db="EMBL/GenBank/DDBJ databases">
        <title>The permanent draft genome of Mucilaginibacter paludis DSM 18603.</title>
        <authorList>
            <consortium name="US DOE Joint Genome Institute (JGI-PGF)"/>
            <person name="Lucas S."/>
            <person name="Han J."/>
            <person name="Lapidus A."/>
            <person name="Bruce D."/>
            <person name="Goodwin L."/>
            <person name="Pitluck S."/>
            <person name="Peters L."/>
            <person name="Kyrpides N."/>
            <person name="Mavromatis K."/>
            <person name="Ivanova N."/>
            <person name="Mikhailova N."/>
            <person name="Held B."/>
            <person name="Detter J.C."/>
            <person name="Tapia R."/>
            <person name="Han C."/>
            <person name="Land M."/>
            <person name="Hauser L."/>
            <person name="Markowitz V."/>
            <person name="Cheng J.-F."/>
            <person name="Hugenholtz P."/>
            <person name="Woyke T."/>
            <person name="Wu D."/>
            <person name="Tindall B."/>
            <person name="Brambilla E."/>
            <person name="Klenk H.-P."/>
            <person name="Eisen J.A."/>
        </authorList>
    </citation>
    <scope>NUCLEOTIDE SEQUENCE [LARGE SCALE GENOMIC DNA]</scope>
    <source>
        <strain evidence="1">DSM 18603</strain>
    </source>
</reference>
<sequence>MKIYFKHKWAIVLLITISGCKREVVVSPEFANAYTRLVVIDAPGNGQVQFYLDGKVNANGDSVIHNPDGSLYQPDPAQNSTTTINYPSGGWTDNSPLNFAGTYGFSNKPGSTYATFPNPTGRTALAPIIDNVNYYNWAALPTSQHNLTFYSVIKSSVFGNPILVRGSKFFDQSVTLEGGAIQTFLLVNKAVAKQFVSAENNNVNSALPIYNINEAVNYFSNQFDIVTIKDHPDHLPRFKDSSAYIRFINVTPAYADQSVNQSTGSLDIYIAPLYGLRPGIYSMQGGGVSNTIDSVGAEVPVVKGLQRYQSTVDEPFYEINVAANMRINKTTGKPDTTRAAGKTRVPRYYRVLAYRAGQSSATGSIPVAIGDWLAVFNQFPKADYTYSTTGQPLTGTDIDSWLVRSDGTNFHPAICTIPIAVDQNLFQDVNGVAQTYYLGFRSCINYQRAGVNSVFFPK</sequence>
<dbReference type="PROSITE" id="PS51257">
    <property type="entry name" value="PROKAR_LIPOPROTEIN"/>
    <property type="match status" value="1"/>
</dbReference>
<dbReference type="Proteomes" id="UP000002774">
    <property type="component" value="Chromosome"/>
</dbReference>
<gene>
    <name evidence="1" type="ORF">Mucpa_2256</name>
</gene>
<dbReference type="STRING" id="714943.Mucpa_2256"/>
<organism evidence="1 2">
    <name type="scientific">Mucilaginibacter paludis DSM 18603</name>
    <dbReference type="NCBI Taxonomy" id="714943"/>
    <lineage>
        <taxon>Bacteria</taxon>
        <taxon>Pseudomonadati</taxon>
        <taxon>Bacteroidota</taxon>
        <taxon>Sphingobacteriia</taxon>
        <taxon>Sphingobacteriales</taxon>
        <taxon>Sphingobacteriaceae</taxon>
        <taxon>Mucilaginibacter</taxon>
    </lineage>
</organism>
<dbReference type="OrthoDB" id="9799230at2"/>
<proteinExistence type="predicted"/>
<evidence type="ECO:0008006" key="3">
    <source>
        <dbReference type="Google" id="ProtNLM"/>
    </source>
</evidence>
<accession>H1YGW0</accession>
<evidence type="ECO:0000313" key="1">
    <source>
        <dbReference type="EMBL" id="EHQ26389.1"/>
    </source>
</evidence>
<name>H1YGW0_9SPHI</name>
<protein>
    <recommendedName>
        <fullName evidence="3">Lipoprotein</fullName>
    </recommendedName>
</protein>